<dbReference type="Gene3D" id="2.40.50.140">
    <property type="entry name" value="Nucleic acid-binding proteins"/>
    <property type="match status" value="1"/>
</dbReference>
<evidence type="ECO:0000259" key="7">
    <source>
        <dbReference type="Pfam" id="PF01957"/>
    </source>
</evidence>
<dbReference type="GO" id="GO:0016020">
    <property type="term" value="C:membrane"/>
    <property type="evidence" value="ECO:0007669"/>
    <property type="project" value="UniProtKB-SubCell"/>
</dbReference>
<dbReference type="PANTHER" id="PTHR33507">
    <property type="entry name" value="INNER MEMBRANE PROTEIN YBBJ"/>
    <property type="match status" value="1"/>
</dbReference>
<evidence type="ECO:0000256" key="6">
    <source>
        <dbReference type="SAM" id="Phobius"/>
    </source>
</evidence>
<feature type="domain" description="NfeD-like C-terminal" evidence="7">
    <location>
        <begin position="412"/>
        <end position="466"/>
    </location>
</feature>
<protein>
    <submittedName>
        <fullName evidence="10">Nodulation protein NfeD</fullName>
    </submittedName>
</protein>
<feature type="domain" description="NfeD integral membrane" evidence="8">
    <location>
        <begin position="279"/>
        <end position="392"/>
    </location>
</feature>
<dbReference type="PANTHER" id="PTHR33507:SF4">
    <property type="entry name" value="NODULATION COMPETITIVENESS PROTEIN NFED"/>
    <property type="match status" value="1"/>
</dbReference>
<dbReference type="CDD" id="cd07020">
    <property type="entry name" value="Clp_protease_NfeD_1"/>
    <property type="match status" value="1"/>
</dbReference>
<name>A0A418XQ86_9BURK</name>
<feature type="domain" description="NfeD1b N-terminal" evidence="9">
    <location>
        <begin position="43"/>
        <end position="138"/>
    </location>
</feature>
<feature type="transmembrane region" description="Helical" evidence="6">
    <location>
        <begin position="323"/>
        <end position="340"/>
    </location>
</feature>
<dbReference type="SUPFAM" id="SSF141322">
    <property type="entry name" value="NfeD domain-like"/>
    <property type="match status" value="1"/>
</dbReference>
<evidence type="ECO:0000259" key="8">
    <source>
        <dbReference type="Pfam" id="PF24961"/>
    </source>
</evidence>
<dbReference type="FunFam" id="3.90.226.10:FF:000089">
    <property type="entry name" value="Membrane-bound serine protease"/>
    <property type="match status" value="1"/>
</dbReference>
<feature type="compositionally biased region" description="Basic and acidic residues" evidence="5">
    <location>
        <begin position="161"/>
        <end position="177"/>
    </location>
</feature>
<feature type="transmembrane region" description="Helical" evidence="6">
    <location>
        <begin position="347"/>
        <end position="366"/>
    </location>
</feature>
<dbReference type="InterPro" id="IPR056739">
    <property type="entry name" value="NfeD_membrane"/>
</dbReference>
<evidence type="ECO:0000313" key="11">
    <source>
        <dbReference type="Proteomes" id="UP000284006"/>
    </source>
</evidence>
<keyword evidence="4 6" id="KW-0472">Membrane</keyword>
<dbReference type="InterPro" id="IPR056738">
    <property type="entry name" value="NfeD1b_N"/>
</dbReference>
<dbReference type="Pfam" id="PF24961">
    <property type="entry name" value="NfeD_membrane"/>
    <property type="match status" value="1"/>
</dbReference>
<evidence type="ECO:0000256" key="1">
    <source>
        <dbReference type="ARBA" id="ARBA00004141"/>
    </source>
</evidence>
<keyword evidence="2 6" id="KW-0812">Transmembrane</keyword>
<sequence length="476" mass="48104">MLICIPAANAAQPSAAPPTAAPPIAAQSTAARPTAAPPIAVLTIDGAIGPANADYVVRGIARAARDGKQLVILRIDTPGGLDTAMRDIIKAILNSSLPVASYVAPGGARAASAGTYIVYASHIAAMAPGTNIGAATPVQVGIGPGGPGGPGSPVPGPSAPADKEGADKKEPAGGGAMERKHLNDAAAYLRGLAQMRGRNAEWAERSVRESLSLSADDALKLKVIDLVASDLPALAAQVDGRVLTVLGREVKLATRGAPVEAAQPDWRTRVLSVLTNPSIALLLMTLGIYGMLFEFMSPGAVAPGVIGALCLLLGLYGLQLLPVNYAGLAFIMLGLAFMVGEAFLPSFGVLGLGGVVAFVAGALMLIDTDLPDYGIPVGLVAAVAVTSAILIAATAGVALRTRRRAVAGGPSALLGEVAEMLDASIGGEGWANVGGETWRVASAAPLMRGQKVKVVGRSGPLLMVTPVDYQQQGERS</sequence>
<dbReference type="Gene3D" id="3.90.226.10">
    <property type="entry name" value="2-enoyl-CoA Hydratase, Chain A, domain 1"/>
    <property type="match status" value="1"/>
</dbReference>
<dbReference type="Proteomes" id="UP000284006">
    <property type="component" value="Unassembled WGS sequence"/>
</dbReference>
<evidence type="ECO:0000259" key="9">
    <source>
        <dbReference type="Pfam" id="PF25145"/>
    </source>
</evidence>
<proteinExistence type="predicted"/>
<dbReference type="Pfam" id="PF25145">
    <property type="entry name" value="NfeD1b_N"/>
    <property type="match status" value="1"/>
</dbReference>
<dbReference type="InterPro" id="IPR052165">
    <property type="entry name" value="Membrane_assoc_protease"/>
</dbReference>
<accession>A0A418XQ86</accession>
<gene>
    <name evidence="10" type="ORF">D3872_17435</name>
</gene>
<dbReference type="AlphaFoldDB" id="A0A418XQ86"/>
<dbReference type="InterPro" id="IPR012340">
    <property type="entry name" value="NA-bd_OB-fold"/>
</dbReference>
<comment type="subcellular location">
    <subcellularLocation>
        <location evidence="1">Membrane</location>
        <topology evidence="1">Multi-pass membrane protein</topology>
    </subcellularLocation>
</comment>
<evidence type="ECO:0000256" key="3">
    <source>
        <dbReference type="ARBA" id="ARBA00022989"/>
    </source>
</evidence>
<dbReference type="SUPFAM" id="SSF52096">
    <property type="entry name" value="ClpP/crotonase"/>
    <property type="match status" value="1"/>
</dbReference>
<dbReference type="EMBL" id="QYUP01000127">
    <property type="protein sequence ID" value="RJG14576.1"/>
    <property type="molecule type" value="Genomic_DNA"/>
</dbReference>
<evidence type="ECO:0000256" key="2">
    <source>
        <dbReference type="ARBA" id="ARBA00022692"/>
    </source>
</evidence>
<organism evidence="10 11">
    <name type="scientific">Massilia cavernae</name>
    <dbReference type="NCBI Taxonomy" id="2320864"/>
    <lineage>
        <taxon>Bacteria</taxon>
        <taxon>Pseudomonadati</taxon>
        <taxon>Pseudomonadota</taxon>
        <taxon>Betaproteobacteria</taxon>
        <taxon>Burkholderiales</taxon>
        <taxon>Oxalobacteraceae</taxon>
        <taxon>Telluria group</taxon>
        <taxon>Massilia</taxon>
    </lineage>
</organism>
<keyword evidence="11" id="KW-1185">Reference proteome</keyword>
<evidence type="ECO:0000313" key="10">
    <source>
        <dbReference type="EMBL" id="RJG14576.1"/>
    </source>
</evidence>
<dbReference type="InterPro" id="IPR002810">
    <property type="entry name" value="NfeD-like_C"/>
</dbReference>
<evidence type="ECO:0000256" key="5">
    <source>
        <dbReference type="SAM" id="MobiDB-lite"/>
    </source>
</evidence>
<feature type="region of interest" description="Disordered" evidence="5">
    <location>
        <begin position="141"/>
        <end position="177"/>
    </location>
</feature>
<evidence type="ECO:0000256" key="4">
    <source>
        <dbReference type="ARBA" id="ARBA00023136"/>
    </source>
</evidence>
<dbReference type="Pfam" id="PF01957">
    <property type="entry name" value="NfeD"/>
    <property type="match status" value="1"/>
</dbReference>
<comment type="caution">
    <text evidence="10">The sequence shown here is derived from an EMBL/GenBank/DDBJ whole genome shotgun (WGS) entry which is preliminary data.</text>
</comment>
<dbReference type="InterPro" id="IPR029045">
    <property type="entry name" value="ClpP/crotonase-like_dom_sf"/>
</dbReference>
<reference evidence="10 11" key="1">
    <citation type="submission" date="2018-09" db="EMBL/GenBank/DDBJ databases">
        <authorList>
            <person name="Zhu H."/>
        </authorList>
    </citation>
    <scope>NUCLEOTIDE SEQUENCE [LARGE SCALE GENOMIC DNA]</scope>
    <source>
        <strain evidence="10 11">K1S02-61</strain>
    </source>
</reference>
<dbReference type="OrthoDB" id="5289056at2"/>
<feature type="transmembrane region" description="Helical" evidence="6">
    <location>
        <begin position="378"/>
        <end position="399"/>
    </location>
</feature>
<keyword evidence="3 6" id="KW-1133">Transmembrane helix</keyword>
<feature type="transmembrane region" description="Helical" evidence="6">
    <location>
        <begin position="270"/>
        <end position="292"/>
    </location>
</feature>